<name>A0ABU6KHQ4_9BACI</name>
<evidence type="ECO:0000313" key="3">
    <source>
        <dbReference type="Proteomes" id="UP001335737"/>
    </source>
</evidence>
<dbReference type="Proteomes" id="UP001335737">
    <property type="component" value="Unassembled WGS sequence"/>
</dbReference>
<feature type="transmembrane region" description="Helical" evidence="1">
    <location>
        <begin position="143"/>
        <end position="163"/>
    </location>
</feature>
<protein>
    <recommendedName>
        <fullName evidence="4">DUF2157 domain-containing protein</fullName>
    </recommendedName>
</protein>
<feature type="transmembrane region" description="Helical" evidence="1">
    <location>
        <begin position="311"/>
        <end position="329"/>
    </location>
</feature>
<feature type="transmembrane region" description="Helical" evidence="1">
    <location>
        <begin position="871"/>
        <end position="896"/>
    </location>
</feature>
<feature type="transmembrane region" description="Helical" evidence="1">
    <location>
        <begin position="230"/>
        <end position="248"/>
    </location>
</feature>
<feature type="transmembrane region" description="Helical" evidence="1">
    <location>
        <begin position="988"/>
        <end position="1004"/>
    </location>
</feature>
<feature type="transmembrane region" description="Helical" evidence="1">
    <location>
        <begin position="1035"/>
        <end position="1055"/>
    </location>
</feature>
<feature type="transmembrane region" description="Helical" evidence="1">
    <location>
        <begin position="773"/>
        <end position="790"/>
    </location>
</feature>
<feature type="transmembrane region" description="Helical" evidence="1">
    <location>
        <begin position="590"/>
        <end position="608"/>
    </location>
</feature>
<feature type="transmembrane region" description="Helical" evidence="1">
    <location>
        <begin position="908"/>
        <end position="924"/>
    </location>
</feature>
<feature type="transmembrane region" description="Helical" evidence="1">
    <location>
        <begin position="799"/>
        <end position="817"/>
    </location>
</feature>
<keyword evidence="3" id="KW-1185">Reference proteome</keyword>
<feature type="transmembrane region" description="Helical" evidence="1">
    <location>
        <begin position="286"/>
        <end position="304"/>
    </location>
</feature>
<dbReference type="RefSeq" id="WP_327607532.1">
    <property type="nucleotide sequence ID" value="NZ_JARZFX010000004.1"/>
</dbReference>
<feature type="transmembrane region" description="Helical" evidence="1">
    <location>
        <begin position="1011"/>
        <end position="1029"/>
    </location>
</feature>
<comment type="caution">
    <text evidence="2">The sequence shown here is derived from an EMBL/GenBank/DDBJ whole genome shotgun (WGS) entry which is preliminary data.</text>
</comment>
<keyword evidence="1" id="KW-1133">Transmembrane helix</keyword>
<feature type="transmembrane region" description="Helical" evidence="1">
    <location>
        <begin position="390"/>
        <end position="409"/>
    </location>
</feature>
<feature type="transmembrane region" description="Helical" evidence="1">
    <location>
        <begin position="441"/>
        <end position="463"/>
    </location>
</feature>
<feature type="transmembrane region" description="Helical" evidence="1">
    <location>
        <begin position="260"/>
        <end position="280"/>
    </location>
</feature>
<feature type="transmembrane region" description="Helical" evidence="1">
    <location>
        <begin position="642"/>
        <end position="661"/>
    </location>
</feature>
<feature type="transmembrane region" description="Helical" evidence="1">
    <location>
        <begin position="364"/>
        <end position="384"/>
    </location>
</feature>
<proteinExistence type="predicted"/>
<feature type="transmembrane region" description="Helical" evidence="1">
    <location>
        <begin position="698"/>
        <end position="716"/>
    </location>
</feature>
<sequence>MNLEQRKRIVKEELKQLEQADYIDKNVLTEVLEAHDQFYIDLAQKTQVIEERKKIEMTEPVAPSKPKKAKKALSAQEMRERNITWSLNLGVVLLLIGGLVLATSTWDTLVDWMKTGLVALVSVLFFGLAYFTMRVLDIKKTAFAFNVLGSLFLPIFILSAGYFELFGSYFSLFGEGRYLYGTVGSLLILPLYLFFSVKLGSRLFVWFSYVTLSVFAGFLIASFYLPIDGFYLGIMLFNGLLIIGYTYLKKHGRFPLFTREFVHYLQGNLILSTLLMIIFYNHELMYSFNLILTAVLYFSMIFVTNRREYHFIFTALLVYGSYQLIEFSVLHEVGAVAYALLGFIFLALPKFLKGSHSMEKVFRYTSAVVSACAFLYISFEGIVLTMNEPSVIMLIAYIIISLNFAFLAYRVSQKLFMYLSPVFLMAAFYEVVLLGQEAFGYSGLSLPMFFAGFFLYIVFGCLMRMSFFLPLKFSSRDIGGIVMVLCLMGSYMFKNWGQVGTMFLLLAVIALFMNHYEKRSVYTNSSIASWLHAISVGFAVIMYYDLIIGNGLIQYVALFEAERFVLAGLVVLLLSSIWRKMNQKDFNQNAFYTAHAFYFSGLLMTFTYMFNDQLRALIVLGGIGMAYLLYRKTNWLGMSHIVSVLSLVFYFTVLYAVHMQFTIQSDLFHSLQLVLGAVLLLGTGLIIGDKDRRLRRSFWWAGHLYFPISLLVTLLLYREIAFWAFLVATVIYGLSVLKVKPEWKITTFLYTSFTTSWIAISLAMDLLELDQHVHYSFLIVSILLIAAWYFGKEPWVRRIAYYTVVFSLIGVINFTAVFPYDSVLLSVTWLYIAGLLFVLYKEKWDIYNAIPLLVAYYALALYGLHYVEWEYFMLLAVAGLAVVYKVIGILLYDSIYQKAKGRMELPTIDWYTIVGFISLCSMYLLSTDDLWTKLLPGILISAAILIQRKRIPYLAEKWSIFSAVVFLIQPYYTVLMNIDLPALFERELYVLPWVILIIFLKRVTADSHKTLVNSIQWAVLVIVALLLIQDGMASNTIYDALIVGTLSLASILGGMKYQLKSFFLIGVGVLLLNVFLQTRPYWGNLPWWIYLLIAGSILITVASYNEWHKQKTADGKETLISIVNKKVIQKIKKWD</sequence>
<feature type="transmembrane region" description="Helical" evidence="1">
    <location>
        <begin position="614"/>
        <end position="630"/>
    </location>
</feature>
<evidence type="ECO:0008006" key="4">
    <source>
        <dbReference type="Google" id="ProtNLM"/>
    </source>
</evidence>
<feature type="transmembrane region" description="Helical" evidence="1">
    <location>
        <begin position="112"/>
        <end position="131"/>
    </location>
</feature>
<evidence type="ECO:0000256" key="1">
    <source>
        <dbReference type="SAM" id="Phobius"/>
    </source>
</evidence>
<gene>
    <name evidence="2" type="ORF">QGM71_10725</name>
</gene>
<feature type="transmembrane region" description="Helical" evidence="1">
    <location>
        <begin position="722"/>
        <end position="739"/>
    </location>
</feature>
<feature type="transmembrane region" description="Helical" evidence="1">
    <location>
        <begin position="85"/>
        <end position="106"/>
    </location>
</feature>
<accession>A0ABU6KHQ4</accession>
<feature type="transmembrane region" description="Helical" evidence="1">
    <location>
        <begin position="667"/>
        <end position="686"/>
    </location>
</feature>
<feature type="transmembrane region" description="Helical" evidence="1">
    <location>
        <begin position="475"/>
        <end position="493"/>
    </location>
</feature>
<reference evidence="2 3" key="1">
    <citation type="journal article" date="2024" name="Int. J. Syst. Evol. Microbiol.">
        <title>Virgibacillus tibetensis sp. nov., isolated from salt lake on the Tibetan Plateau of China.</title>
        <authorList>
            <person name="Phurbu D."/>
            <person name="Liu Z.-X."/>
            <person name="Wang R."/>
            <person name="Zheng Y.-Y."/>
            <person name="Liu H.-C."/>
            <person name="Zhou Y.-G."/>
            <person name="Yu Y.-J."/>
            <person name="Li A.-H."/>
        </authorList>
    </citation>
    <scope>NUCLEOTIDE SEQUENCE [LARGE SCALE GENOMIC DNA]</scope>
    <source>
        <strain evidence="2 3">C22-A2</strain>
    </source>
</reference>
<feature type="transmembrane region" description="Helical" evidence="1">
    <location>
        <begin position="930"/>
        <end position="946"/>
    </location>
</feature>
<feature type="transmembrane region" description="Helical" evidence="1">
    <location>
        <begin position="204"/>
        <end position="224"/>
    </location>
</feature>
<feature type="transmembrane region" description="Helical" evidence="1">
    <location>
        <begin position="823"/>
        <end position="840"/>
    </location>
</feature>
<feature type="transmembrane region" description="Helical" evidence="1">
    <location>
        <begin position="1062"/>
        <end position="1082"/>
    </location>
</feature>
<organism evidence="2 3">
    <name type="scientific">Virgibacillus tibetensis</name>
    <dbReference type="NCBI Taxonomy" id="3042313"/>
    <lineage>
        <taxon>Bacteria</taxon>
        <taxon>Bacillati</taxon>
        <taxon>Bacillota</taxon>
        <taxon>Bacilli</taxon>
        <taxon>Bacillales</taxon>
        <taxon>Bacillaceae</taxon>
        <taxon>Virgibacillus</taxon>
    </lineage>
</organism>
<feature type="transmembrane region" description="Helical" evidence="1">
    <location>
        <begin position="528"/>
        <end position="546"/>
    </location>
</feature>
<feature type="transmembrane region" description="Helical" evidence="1">
    <location>
        <begin position="178"/>
        <end position="197"/>
    </location>
</feature>
<feature type="transmembrane region" description="Helical" evidence="1">
    <location>
        <begin position="847"/>
        <end position="865"/>
    </location>
</feature>
<feature type="transmembrane region" description="Helical" evidence="1">
    <location>
        <begin position="748"/>
        <end position="767"/>
    </location>
</feature>
<feature type="transmembrane region" description="Helical" evidence="1">
    <location>
        <begin position="335"/>
        <end position="352"/>
    </location>
</feature>
<keyword evidence="1" id="KW-0472">Membrane</keyword>
<feature type="transmembrane region" description="Helical" evidence="1">
    <location>
        <begin position="499"/>
        <end position="516"/>
    </location>
</feature>
<dbReference type="EMBL" id="JARZFX010000004">
    <property type="protein sequence ID" value="MEC5423964.1"/>
    <property type="molecule type" value="Genomic_DNA"/>
</dbReference>
<feature type="transmembrane region" description="Helical" evidence="1">
    <location>
        <begin position="1088"/>
        <end position="1107"/>
    </location>
</feature>
<feature type="transmembrane region" description="Helical" evidence="1">
    <location>
        <begin position="552"/>
        <end position="578"/>
    </location>
</feature>
<evidence type="ECO:0000313" key="2">
    <source>
        <dbReference type="EMBL" id="MEC5423964.1"/>
    </source>
</evidence>
<feature type="transmembrane region" description="Helical" evidence="1">
    <location>
        <begin position="416"/>
        <end position="435"/>
    </location>
</feature>
<feature type="transmembrane region" description="Helical" evidence="1">
    <location>
        <begin position="958"/>
        <end position="976"/>
    </location>
</feature>
<keyword evidence="1" id="KW-0812">Transmembrane</keyword>